<dbReference type="InterPro" id="IPR018228">
    <property type="entry name" value="DNase_TatD-rel_CS"/>
</dbReference>
<dbReference type="CDD" id="cd01310">
    <property type="entry name" value="TatD_DNAse"/>
    <property type="match status" value="1"/>
</dbReference>
<keyword evidence="4" id="KW-1185">Reference proteome</keyword>
<evidence type="ECO:0000256" key="2">
    <source>
        <dbReference type="ARBA" id="ARBA00022801"/>
    </source>
</evidence>
<dbReference type="Proteomes" id="UP001247805">
    <property type="component" value="Unassembled WGS sequence"/>
</dbReference>
<dbReference type="SUPFAM" id="SSF51556">
    <property type="entry name" value="Metallo-dependent hydrolases"/>
    <property type="match status" value="1"/>
</dbReference>
<protein>
    <submittedName>
        <fullName evidence="3">TatD family hydrolase</fullName>
        <ecNumber evidence="3">3.1.-.-</ecNumber>
    </submittedName>
</protein>
<comment type="caution">
    <text evidence="3">The sequence shown here is derived from an EMBL/GenBank/DDBJ whole genome shotgun (WGS) entry which is preliminary data.</text>
</comment>
<dbReference type="InterPro" id="IPR032466">
    <property type="entry name" value="Metal_Hydrolase"/>
</dbReference>
<evidence type="ECO:0000313" key="3">
    <source>
        <dbReference type="EMBL" id="MDU0354389.1"/>
    </source>
</evidence>
<reference evidence="3 4" key="1">
    <citation type="submission" date="2023-10" db="EMBL/GenBank/DDBJ databases">
        <title>Glaciecola aquimarina strain GGW-M5 nov., isolated from a coastal seawater.</title>
        <authorList>
            <person name="Bayburt H."/>
            <person name="Kim J.M."/>
            <person name="Choi B.J."/>
            <person name="Jeon C.O."/>
        </authorList>
    </citation>
    <scope>NUCLEOTIDE SEQUENCE [LARGE SCALE GENOMIC DNA]</scope>
    <source>
        <strain evidence="3 4">KCTC 32108</strain>
    </source>
</reference>
<dbReference type="PROSITE" id="PS01091">
    <property type="entry name" value="TATD_3"/>
    <property type="match status" value="1"/>
</dbReference>
<dbReference type="Pfam" id="PF01026">
    <property type="entry name" value="TatD_DNase"/>
    <property type="match status" value="1"/>
</dbReference>
<comment type="similarity">
    <text evidence="1">Belongs to the metallo-dependent hydrolases superfamily. TatD-type hydrolase family.</text>
</comment>
<dbReference type="EMBL" id="JAWDIO010000002">
    <property type="protein sequence ID" value="MDU0354389.1"/>
    <property type="molecule type" value="Genomic_DNA"/>
</dbReference>
<dbReference type="InterPro" id="IPR001130">
    <property type="entry name" value="TatD-like"/>
</dbReference>
<dbReference type="PANTHER" id="PTHR46124">
    <property type="entry name" value="D-AMINOACYL-TRNA DEACYLASE"/>
    <property type="match status" value="1"/>
</dbReference>
<evidence type="ECO:0000313" key="4">
    <source>
        <dbReference type="Proteomes" id="UP001247805"/>
    </source>
</evidence>
<dbReference type="PIRSF" id="PIRSF005902">
    <property type="entry name" value="DNase_TatD"/>
    <property type="match status" value="1"/>
</dbReference>
<gene>
    <name evidence="3" type="ORF">RS130_10990</name>
</gene>
<proteinExistence type="inferred from homology"/>
<keyword evidence="2 3" id="KW-0378">Hydrolase</keyword>
<organism evidence="3 4">
    <name type="scientific">Paraglaciecola aquimarina</name>
    <dbReference type="NCBI Taxonomy" id="1235557"/>
    <lineage>
        <taxon>Bacteria</taxon>
        <taxon>Pseudomonadati</taxon>
        <taxon>Pseudomonadota</taxon>
        <taxon>Gammaproteobacteria</taxon>
        <taxon>Alteromonadales</taxon>
        <taxon>Alteromonadaceae</taxon>
        <taxon>Paraglaciecola</taxon>
    </lineage>
</organism>
<dbReference type="PANTHER" id="PTHR46124:SF3">
    <property type="entry name" value="HYDROLASE"/>
    <property type="match status" value="1"/>
</dbReference>
<dbReference type="GO" id="GO:0016787">
    <property type="term" value="F:hydrolase activity"/>
    <property type="evidence" value="ECO:0007669"/>
    <property type="project" value="UniProtKB-KW"/>
</dbReference>
<dbReference type="Gene3D" id="3.20.20.140">
    <property type="entry name" value="Metal-dependent hydrolases"/>
    <property type="match status" value="1"/>
</dbReference>
<name>A0ABU3SWJ1_9ALTE</name>
<accession>A0ABU3SWJ1</accession>
<evidence type="ECO:0000256" key="1">
    <source>
        <dbReference type="ARBA" id="ARBA00009275"/>
    </source>
</evidence>
<dbReference type="RefSeq" id="WP_316025993.1">
    <property type="nucleotide sequence ID" value="NZ_JAWDIO010000002.1"/>
</dbReference>
<sequence>MAQQYPSIKFALGIHPYFLAAYQSAHLEQLKRLIEIHNNDVVAVGEIGLDAAITIDWQLQTEVFSKQLNLAKEFALPVILHHRKTHNELLRILKTEQFPNGGIIHAFSGSLQQAESYIQLGFKIGVGGSITYPRASKTRHTISQIPLSSLVLETDAPDMPISGRQGQRNSPEYLPDIVQSLQQIRVESATELTTACLQNTIDILPNVKA</sequence>
<dbReference type="EC" id="3.1.-.-" evidence="3"/>